<accession>A0A0R2A5J2</accession>
<feature type="transmembrane region" description="Helical" evidence="8">
    <location>
        <begin position="319"/>
        <end position="337"/>
    </location>
</feature>
<evidence type="ECO:0000256" key="1">
    <source>
        <dbReference type="ARBA" id="ARBA00004651"/>
    </source>
</evidence>
<evidence type="ECO:0000256" key="4">
    <source>
        <dbReference type="ARBA" id="ARBA00022475"/>
    </source>
</evidence>
<evidence type="ECO:0000256" key="2">
    <source>
        <dbReference type="ARBA" id="ARBA00009773"/>
    </source>
</evidence>
<feature type="transmembrane region" description="Helical" evidence="8">
    <location>
        <begin position="20"/>
        <end position="38"/>
    </location>
</feature>
<dbReference type="AlphaFoldDB" id="A0A0R2A5J2"/>
<keyword evidence="3" id="KW-0813">Transport</keyword>
<dbReference type="PANTHER" id="PTHR21716">
    <property type="entry name" value="TRANSMEMBRANE PROTEIN"/>
    <property type="match status" value="1"/>
</dbReference>
<proteinExistence type="inferred from homology"/>
<keyword evidence="4" id="KW-1003">Cell membrane</keyword>
<protein>
    <submittedName>
        <fullName evidence="9">Transport protein</fullName>
    </submittedName>
</protein>
<comment type="caution">
    <text evidence="9">The sequence shown here is derived from an EMBL/GenBank/DDBJ whole genome shotgun (WGS) entry which is preliminary data.</text>
</comment>
<name>A0A0R2A5J2_9LACO</name>
<evidence type="ECO:0000256" key="6">
    <source>
        <dbReference type="ARBA" id="ARBA00022989"/>
    </source>
</evidence>
<sequence length="396" mass="44486">MKPHEKPVNSIWNLLKQSRIVSALLIILLVLLILYMGSKVSWLFVPIRQFLSIIGLPVILAGVFYYLLNPLVNRLERKMKVNRTLTITGVFIVVIVLLGWGIWSVIPIINQQLRDLIAAFPNYIDEFNRFVNGLNAHPLTKQFQGQVNHFSDLAAKELSQRSSDYIKTTVNSLGNVLGTMTTVVVALITMPFILFYLLRDGRKLPYYVAKFVPSRLQPSFLKVLSEINAQISNYVRGQLTVAFFVAIMFWLGYYFIGLKFALTIGVMAGILNLIPYLGSFLAMVPAILVGSFMSPWMLVKVLIVFAIEQTIEGRVLSPLILGSNLKIHPVTIIVVLLASGKMFGVMGVIFGIPGYAVLKVLITHLFEWYRANSGLYDTTPASSTTEKEDEHEENRT</sequence>
<evidence type="ECO:0000256" key="8">
    <source>
        <dbReference type="SAM" id="Phobius"/>
    </source>
</evidence>
<feature type="transmembrane region" description="Helical" evidence="8">
    <location>
        <begin position="176"/>
        <end position="198"/>
    </location>
</feature>
<reference evidence="9 10" key="1">
    <citation type="journal article" date="2015" name="Genome Announc.">
        <title>Expanding the biotechnology potential of lactobacilli through comparative genomics of 213 strains and associated genera.</title>
        <authorList>
            <person name="Sun Z."/>
            <person name="Harris H.M."/>
            <person name="McCann A."/>
            <person name="Guo C."/>
            <person name="Argimon S."/>
            <person name="Zhang W."/>
            <person name="Yang X."/>
            <person name="Jeffery I.B."/>
            <person name="Cooney J.C."/>
            <person name="Kagawa T.F."/>
            <person name="Liu W."/>
            <person name="Song Y."/>
            <person name="Salvetti E."/>
            <person name="Wrobel A."/>
            <person name="Rasinkangas P."/>
            <person name="Parkhill J."/>
            <person name="Rea M.C."/>
            <person name="O'Sullivan O."/>
            <person name="Ritari J."/>
            <person name="Douillard F.P."/>
            <person name="Paul Ross R."/>
            <person name="Yang R."/>
            <person name="Briner A.E."/>
            <person name="Felis G.E."/>
            <person name="de Vos W.M."/>
            <person name="Barrangou R."/>
            <person name="Klaenhammer T.R."/>
            <person name="Caufield P.W."/>
            <person name="Cui Y."/>
            <person name="Zhang H."/>
            <person name="O'Toole P.W."/>
        </authorList>
    </citation>
    <scope>NUCLEOTIDE SEQUENCE [LARGE SCALE GENOMIC DNA]</scope>
    <source>
        <strain evidence="9 10">DSM 20634</strain>
    </source>
</reference>
<evidence type="ECO:0000256" key="5">
    <source>
        <dbReference type="ARBA" id="ARBA00022692"/>
    </source>
</evidence>
<organism evidence="9 10">
    <name type="scientific">Paucilactobacillus vaccinostercus DSM 20634</name>
    <dbReference type="NCBI Taxonomy" id="1423813"/>
    <lineage>
        <taxon>Bacteria</taxon>
        <taxon>Bacillati</taxon>
        <taxon>Bacillota</taxon>
        <taxon>Bacilli</taxon>
        <taxon>Lactobacillales</taxon>
        <taxon>Lactobacillaceae</taxon>
        <taxon>Paucilactobacillus</taxon>
    </lineage>
</organism>
<dbReference type="InterPro" id="IPR002549">
    <property type="entry name" value="AI-2E-like"/>
</dbReference>
<evidence type="ECO:0000256" key="7">
    <source>
        <dbReference type="ARBA" id="ARBA00023136"/>
    </source>
</evidence>
<dbReference type="RefSeq" id="WP_057777383.1">
    <property type="nucleotide sequence ID" value="NZ_AYYY01000006.1"/>
</dbReference>
<evidence type="ECO:0000256" key="3">
    <source>
        <dbReference type="ARBA" id="ARBA00022448"/>
    </source>
</evidence>
<feature type="transmembrane region" description="Helical" evidence="8">
    <location>
        <begin position="280"/>
        <end position="307"/>
    </location>
</feature>
<dbReference type="PANTHER" id="PTHR21716:SF53">
    <property type="entry name" value="PERMEASE PERM-RELATED"/>
    <property type="match status" value="1"/>
</dbReference>
<dbReference type="EMBL" id="AYYY01000006">
    <property type="protein sequence ID" value="KRM62320.1"/>
    <property type="molecule type" value="Genomic_DNA"/>
</dbReference>
<keyword evidence="5 8" id="KW-0812">Transmembrane</keyword>
<keyword evidence="10" id="KW-1185">Reference proteome</keyword>
<feature type="transmembrane region" description="Helical" evidence="8">
    <location>
        <begin position="343"/>
        <end position="362"/>
    </location>
</feature>
<keyword evidence="6 8" id="KW-1133">Transmembrane helix</keyword>
<dbReference type="Proteomes" id="UP000051733">
    <property type="component" value="Unassembled WGS sequence"/>
</dbReference>
<comment type="similarity">
    <text evidence="2">Belongs to the autoinducer-2 exporter (AI-2E) (TC 2.A.86) family.</text>
</comment>
<feature type="transmembrane region" description="Helical" evidence="8">
    <location>
        <begin position="84"/>
        <end position="106"/>
    </location>
</feature>
<dbReference type="PATRIC" id="fig|1423813.3.peg.2430"/>
<feature type="transmembrane region" description="Helical" evidence="8">
    <location>
        <begin position="241"/>
        <end position="274"/>
    </location>
</feature>
<comment type="subcellular location">
    <subcellularLocation>
        <location evidence="1">Cell membrane</location>
        <topology evidence="1">Multi-pass membrane protein</topology>
    </subcellularLocation>
</comment>
<feature type="transmembrane region" description="Helical" evidence="8">
    <location>
        <begin position="50"/>
        <end position="72"/>
    </location>
</feature>
<keyword evidence="7 8" id="KW-0472">Membrane</keyword>
<evidence type="ECO:0000313" key="10">
    <source>
        <dbReference type="Proteomes" id="UP000051733"/>
    </source>
</evidence>
<dbReference type="GO" id="GO:0055085">
    <property type="term" value="P:transmembrane transport"/>
    <property type="evidence" value="ECO:0007669"/>
    <property type="project" value="TreeGrafter"/>
</dbReference>
<dbReference type="STRING" id="1423813.FC26_GL002383"/>
<gene>
    <name evidence="9" type="ORF">FC26_GL002383</name>
</gene>
<dbReference type="GO" id="GO:0005886">
    <property type="term" value="C:plasma membrane"/>
    <property type="evidence" value="ECO:0007669"/>
    <property type="project" value="UniProtKB-SubCell"/>
</dbReference>
<dbReference type="Pfam" id="PF01594">
    <property type="entry name" value="AI-2E_transport"/>
    <property type="match status" value="1"/>
</dbReference>
<evidence type="ECO:0000313" key="9">
    <source>
        <dbReference type="EMBL" id="KRM62320.1"/>
    </source>
</evidence>